<reference evidence="1" key="1">
    <citation type="submission" date="2018-02" db="EMBL/GenBank/DDBJ databases">
        <title>Rhizophora mucronata_Transcriptome.</title>
        <authorList>
            <person name="Meera S.P."/>
            <person name="Sreeshan A."/>
            <person name="Augustine A."/>
        </authorList>
    </citation>
    <scope>NUCLEOTIDE SEQUENCE</scope>
    <source>
        <tissue evidence="1">Leaf</tissue>
    </source>
</reference>
<accession>A0A2P2N2J7</accession>
<evidence type="ECO:0000313" key="1">
    <source>
        <dbReference type="EMBL" id="MBX36693.1"/>
    </source>
</evidence>
<protein>
    <submittedName>
        <fullName evidence="1">Uncharacterized protein</fullName>
    </submittedName>
</protein>
<dbReference type="AlphaFoldDB" id="A0A2P2N2J7"/>
<name>A0A2P2N2J7_RHIMU</name>
<sequence>MLWIQVLVNPPYNIHKMVLLPIADLGYLMEFLERQMSIFSVIV</sequence>
<dbReference type="EMBL" id="GGEC01056209">
    <property type="protein sequence ID" value="MBX36693.1"/>
    <property type="molecule type" value="Transcribed_RNA"/>
</dbReference>
<organism evidence="1">
    <name type="scientific">Rhizophora mucronata</name>
    <name type="common">Asiatic mangrove</name>
    <dbReference type="NCBI Taxonomy" id="61149"/>
    <lineage>
        <taxon>Eukaryota</taxon>
        <taxon>Viridiplantae</taxon>
        <taxon>Streptophyta</taxon>
        <taxon>Embryophyta</taxon>
        <taxon>Tracheophyta</taxon>
        <taxon>Spermatophyta</taxon>
        <taxon>Magnoliopsida</taxon>
        <taxon>eudicotyledons</taxon>
        <taxon>Gunneridae</taxon>
        <taxon>Pentapetalae</taxon>
        <taxon>rosids</taxon>
        <taxon>fabids</taxon>
        <taxon>Malpighiales</taxon>
        <taxon>Rhizophoraceae</taxon>
        <taxon>Rhizophora</taxon>
    </lineage>
</organism>
<proteinExistence type="predicted"/>